<comment type="caution">
    <text evidence="2">The sequence shown here is derived from an EMBL/GenBank/DDBJ whole genome shotgun (WGS) entry which is preliminary data.</text>
</comment>
<dbReference type="InterPro" id="IPR007445">
    <property type="entry name" value="PilO"/>
</dbReference>
<dbReference type="AlphaFoldDB" id="A0A2M7WVD4"/>
<evidence type="ECO:0000256" key="1">
    <source>
        <dbReference type="SAM" id="Phobius"/>
    </source>
</evidence>
<keyword evidence="1" id="KW-0472">Membrane</keyword>
<organism evidence="2 3">
    <name type="scientific">Candidatus Zambryskibacteria bacterium CG_4_9_14_3_um_filter_40_16</name>
    <dbReference type="NCBI Taxonomy" id="1975111"/>
    <lineage>
        <taxon>Bacteria</taxon>
        <taxon>Candidatus Zambryskiibacteriota</taxon>
    </lineage>
</organism>
<evidence type="ECO:0000313" key="2">
    <source>
        <dbReference type="EMBL" id="PJA34419.1"/>
    </source>
</evidence>
<dbReference type="Proteomes" id="UP000231487">
    <property type="component" value="Unassembled WGS sequence"/>
</dbReference>
<sequence length="196" mass="22222">MNKFSQTKNLFKIILIADIVAFVLYGAIFFLIKNKNQDTSVLLNNAERDLKKDEFLRVAKFSLDQNKVEVEKLDTFFVAKDGVPNFIEYIEGLGKESGVALSIGNVSVEPDTKNKDDFKEVLRLKVEILGSWQELFTFLSIIENLPYGIQIDSVSFAVDASEEVLFFGSQNSTTESSKIEGNQWKGFVEFTLLKLR</sequence>
<name>A0A2M7WVD4_9BACT</name>
<evidence type="ECO:0000313" key="3">
    <source>
        <dbReference type="Proteomes" id="UP000231487"/>
    </source>
</evidence>
<dbReference type="Gene3D" id="3.30.70.60">
    <property type="match status" value="1"/>
</dbReference>
<dbReference type="GO" id="GO:0043107">
    <property type="term" value="P:type IV pilus-dependent motility"/>
    <property type="evidence" value="ECO:0007669"/>
    <property type="project" value="InterPro"/>
</dbReference>
<dbReference type="Pfam" id="PF04350">
    <property type="entry name" value="PilO"/>
    <property type="match status" value="1"/>
</dbReference>
<accession>A0A2M7WVD4</accession>
<proteinExistence type="predicted"/>
<protein>
    <submittedName>
        <fullName evidence="2">Uncharacterized protein</fullName>
    </submittedName>
</protein>
<dbReference type="InterPro" id="IPR014717">
    <property type="entry name" value="Transl_elong_EF1B/ribsomal_bS6"/>
</dbReference>
<keyword evidence="1" id="KW-0812">Transmembrane</keyword>
<reference evidence="3" key="1">
    <citation type="submission" date="2017-09" db="EMBL/GenBank/DDBJ databases">
        <title>Depth-based differentiation of microbial function through sediment-hosted aquifers and enrichment of novel symbionts in the deep terrestrial subsurface.</title>
        <authorList>
            <person name="Probst A.J."/>
            <person name="Ladd B."/>
            <person name="Jarett J.K."/>
            <person name="Geller-Mcgrath D.E."/>
            <person name="Sieber C.M.K."/>
            <person name="Emerson J.B."/>
            <person name="Anantharaman K."/>
            <person name="Thomas B.C."/>
            <person name="Malmstrom R."/>
            <person name="Stieglmeier M."/>
            <person name="Klingl A."/>
            <person name="Woyke T."/>
            <person name="Ryan C.M."/>
            <person name="Banfield J.F."/>
        </authorList>
    </citation>
    <scope>NUCLEOTIDE SEQUENCE [LARGE SCALE GENOMIC DNA]</scope>
</reference>
<gene>
    <name evidence="2" type="ORF">CO184_00105</name>
</gene>
<dbReference type="GO" id="GO:0043683">
    <property type="term" value="P:type IV pilus assembly"/>
    <property type="evidence" value="ECO:0007669"/>
    <property type="project" value="InterPro"/>
</dbReference>
<feature type="transmembrane region" description="Helical" evidence="1">
    <location>
        <begin position="12"/>
        <end position="32"/>
    </location>
</feature>
<keyword evidence="1" id="KW-1133">Transmembrane helix</keyword>
<dbReference type="EMBL" id="PFXE01000003">
    <property type="protein sequence ID" value="PJA34419.1"/>
    <property type="molecule type" value="Genomic_DNA"/>
</dbReference>